<dbReference type="GO" id="GO:0006154">
    <property type="term" value="P:adenosine catabolic process"/>
    <property type="evidence" value="ECO:0007669"/>
    <property type="project" value="TreeGrafter"/>
</dbReference>
<reference evidence="4" key="1">
    <citation type="submission" date="2019-11" db="UniProtKB">
        <authorList>
            <consortium name="WormBaseParasite"/>
        </authorList>
    </citation>
    <scope>IDENTIFICATION</scope>
    <source>
        <strain evidence="4">Puerto Rican</strain>
    </source>
</reference>
<evidence type="ECO:0000256" key="3">
    <source>
        <dbReference type="ARBA" id="ARBA00023080"/>
    </source>
</evidence>
<dbReference type="AlphaFoldDB" id="A0A5K4ENT1"/>
<sequence>MNRFYHNLPKIELHAHLSGSISLAFWKRESITNRNIQNIISGFDFETWNGDIDRCFDAFRTIHKLIETPEILERATISVIEEFHQENVILLELRTTLRPVPTHRSYLNAVIKGIQSAPSI</sequence>
<dbReference type="SUPFAM" id="SSF51556">
    <property type="entry name" value="Metallo-dependent hydrolases"/>
    <property type="match status" value="1"/>
</dbReference>
<accession>A0A5K4ENT1</accession>
<dbReference type="PANTHER" id="PTHR11409:SF42">
    <property type="entry name" value="ADENOSINE DEAMINASE-LIKE PROTEIN"/>
    <property type="match status" value="1"/>
</dbReference>
<keyword evidence="2" id="KW-0862">Zinc</keyword>
<dbReference type="InterPro" id="IPR006330">
    <property type="entry name" value="Ado/ade_deaminase"/>
</dbReference>
<dbReference type="GO" id="GO:0009117">
    <property type="term" value="P:nucleotide metabolic process"/>
    <property type="evidence" value="ECO:0007669"/>
    <property type="project" value="UniProtKB-KW"/>
</dbReference>
<evidence type="ECO:0000256" key="1">
    <source>
        <dbReference type="ARBA" id="ARBA00006676"/>
    </source>
</evidence>
<dbReference type="PANTHER" id="PTHR11409">
    <property type="entry name" value="ADENOSINE DEAMINASE"/>
    <property type="match status" value="1"/>
</dbReference>
<dbReference type="GO" id="GO:0046103">
    <property type="term" value="P:inosine biosynthetic process"/>
    <property type="evidence" value="ECO:0007669"/>
    <property type="project" value="TreeGrafter"/>
</dbReference>
<name>A0A5K4ENT1_SCHMA</name>
<evidence type="ECO:0000256" key="2">
    <source>
        <dbReference type="ARBA" id="ARBA00022833"/>
    </source>
</evidence>
<evidence type="ECO:0000313" key="4">
    <source>
        <dbReference type="WBParaSite" id="Smp_140430.3"/>
    </source>
</evidence>
<dbReference type="GO" id="GO:0004000">
    <property type="term" value="F:adenosine deaminase activity"/>
    <property type="evidence" value="ECO:0007669"/>
    <property type="project" value="TreeGrafter"/>
</dbReference>
<dbReference type="STRING" id="6183.A0A5K4ENT1"/>
<comment type="similarity">
    <text evidence="1">Belongs to the metallo-dependent hydrolases superfamily. Adenosine and AMP deaminases family.</text>
</comment>
<protein>
    <submittedName>
        <fullName evidence="4">Adenosine deaminase-related</fullName>
    </submittedName>
</protein>
<dbReference type="WBParaSite" id="Smp_140430.3">
    <property type="protein sequence ID" value="Smp_140430.3"/>
    <property type="gene ID" value="Smp_140430"/>
</dbReference>
<dbReference type="Gene3D" id="3.20.20.140">
    <property type="entry name" value="Metal-dependent hydrolases"/>
    <property type="match status" value="1"/>
</dbReference>
<proteinExistence type="inferred from homology"/>
<keyword evidence="3" id="KW-0546">Nucleotide metabolism</keyword>
<dbReference type="InParanoid" id="A0A5K4ENT1"/>
<organism evidence="4">
    <name type="scientific">Schistosoma mansoni</name>
    <name type="common">Blood fluke</name>
    <dbReference type="NCBI Taxonomy" id="6183"/>
    <lineage>
        <taxon>Eukaryota</taxon>
        <taxon>Metazoa</taxon>
        <taxon>Spiralia</taxon>
        <taxon>Lophotrochozoa</taxon>
        <taxon>Platyhelminthes</taxon>
        <taxon>Trematoda</taxon>
        <taxon>Digenea</taxon>
        <taxon>Strigeidida</taxon>
        <taxon>Schistosomatoidea</taxon>
        <taxon>Schistosomatidae</taxon>
        <taxon>Schistosoma</taxon>
    </lineage>
</organism>
<dbReference type="InterPro" id="IPR032466">
    <property type="entry name" value="Metal_Hydrolase"/>
</dbReference>